<feature type="region of interest" description="Disordered" evidence="15">
    <location>
        <begin position="59"/>
        <end position="79"/>
    </location>
</feature>
<comment type="similarity">
    <text evidence="3">Belongs to the DPH1/DPH2 family. DPH1 subfamily.</text>
</comment>
<evidence type="ECO:0000256" key="4">
    <source>
        <dbReference type="ARBA" id="ARBA00012221"/>
    </source>
</evidence>
<dbReference type="GO" id="GO:0017183">
    <property type="term" value="P:protein histidyl modification to diphthamide"/>
    <property type="evidence" value="ECO:0007669"/>
    <property type="project" value="UniProtKB-UniPathway"/>
</dbReference>
<reference evidence="16 17" key="1">
    <citation type="journal article" date="2018" name="New Phytol.">
        <title>Phylogenomics of Endogonaceae and evolution of mycorrhizas within Mucoromycota.</title>
        <authorList>
            <person name="Chang Y."/>
            <person name="Desiro A."/>
            <person name="Na H."/>
            <person name="Sandor L."/>
            <person name="Lipzen A."/>
            <person name="Clum A."/>
            <person name="Barry K."/>
            <person name="Grigoriev I.V."/>
            <person name="Martin F.M."/>
            <person name="Stajich J.E."/>
            <person name="Smith M.E."/>
            <person name="Bonito G."/>
            <person name="Spatafora J.W."/>
        </authorList>
    </citation>
    <scope>NUCLEOTIDE SEQUENCE [LARGE SCALE GENOMIC DNA]</scope>
    <source>
        <strain evidence="16 17">AD002</strain>
    </source>
</reference>
<feature type="compositionally biased region" description="Basic and acidic residues" evidence="15">
    <location>
        <begin position="298"/>
        <end position="308"/>
    </location>
</feature>
<comment type="catalytic activity">
    <reaction evidence="14">
        <text>L-histidyl-[translation elongation factor 2] + S-adenosyl-L-methionine = 2-[(3S)-amino-3-carboxypropyl]-L-histidyl-[translation elongation factor 2] + S-methyl-5'-thioadenosine + H(+)</text>
        <dbReference type="Rhea" id="RHEA:36783"/>
        <dbReference type="Rhea" id="RHEA-COMP:9748"/>
        <dbReference type="Rhea" id="RHEA-COMP:9749"/>
        <dbReference type="ChEBI" id="CHEBI:15378"/>
        <dbReference type="ChEBI" id="CHEBI:17509"/>
        <dbReference type="ChEBI" id="CHEBI:29979"/>
        <dbReference type="ChEBI" id="CHEBI:59789"/>
        <dbReference type="ChEBI" id="CHEBI:73995"/>
        <dbReference type="EC" id="2.5.1.108"/>
    </reaction>
</comment>
<evidence type="ECO:0000256" key="6">
    <source>
        <dbReference type="ARBA" id="ARBA00022679"/>
    </source>
</evidence>
<comment type="cofactor">
    <cofactor evidence="1">
        <name>[4Fe-4S] cluster</name>
        <dbReference type="ChEBI" id="CHEBI:49883"/>
    </cofactor>
</comment>
<gene>
    <name evidence="16" type="ORF">BC938DRAFT_477067</name>
</gene>
<evidence type="ECO:0000313" key="16">
    <source>
        <dbReference type="EMBL" id="RUS34999.1"/>
    </source>
</evidence>
<dbReference type="EMBL" id="RBNJ01000260">
    <property type="protein sequence ID" value="RUS34999.1"/>
    <property type="molecule type" value="Genomic_DNA"/>
</dbReference>
<dbReference type="SFLD" id="SFLDS00032">
    <property type="entry name" value="Radical_SAM_3-amino-3-carboxyp"/>
    <property type="match status" value="1"/>
</dbReference>
<keyword evidence="9" id="KW-0408">Iron</keyword>
<sequence>MTVRQAVTSERLFSQGQCCDNIIERIWLSSLSLTTVSTLTERVGTPSLQRKLLRTSRTSAAVTSSSMPSLGAEEMPSNLPSRVEEGKSILIALFINTSLHLSTVIAIDIDPIKLHCNAHIYGVEDHSGRLHGAGAKAEGSTSTTSRRRTSRLTLPRNTDPRQLVSLAGLKGTCELERNRLQDKVKAFAAYYERLVGVTVRDTEMGKGNANDGEKGQDFEQAKEVGERKRWGKGNVNGGEKEVRKPVMKALKRKRWENRNVNGDEKESDFEQAEEVREHKRERNEMDPTNDTNTPKAPVETDAHEHALEKTAQQQKPRKRFVGKARRQTQQPSGEGASIEDGAMDVRTASRSSTNRVVNQIPDDILNDTLLNKAIEQVRLPANYNFEIHKTIWKVRQAEATKVSHLLTSSYAVALQFPEGLLMFACTISDLLERYVLRTLSILFDERKRCFCNADTLVMGDVTYGACCIDDFTARALGCDFLVHYGHSCLVPVDVTPIKTLYVFVDISIDTQHFIDTVRKNFEAGKRLAVVGTIQFATAIQAARKVLEAEYGVNVPQSKPLSPGEILGCTSPKLTDVDTIIYLGDGRFHLESIMIHNPDLPAFRYDPYSKKFTREWYDHADMLAMRKHAIDTAKKADKFGLILGTLGRQGSPKIMEYMEERIKAAGKDHVTVLLSEIFPGKLAEFADVDAWIQIACPRLSIDWGYAFPKPLLTPYEASVVFESAEWRDVYPMDFYANESPGPWTVNHGRNIRKPKVGQA</sequence>
<dbReference type="Gene3D" id="3.40.50.11850">
    <property type="entry name" value="Diphthamide synthesis DPH1/DPH2 domain 2"/>
    <property type="match status" value="1"/>
</dbReference>
<evidence type="ECO:0000256" key="3">
    <source>
        <dbReference type="ARBA" id="ARBA00010173"/>
    </source>
</evidence>
<keyword evidence="7" id="KW-0949">S-adenosyl-L-methionine</keyword>
<feature type="compositionally biased region" description="Basic and acidic residues" evidence="15">
    <location>
        <begin position="273"/>
        <end position="285"/>
    </location>
</feature>
<dbReference type="Gene3D" id="3.40.50.11840">
    <property type="entry name" value="Diphthamide synthesis DPH1/DPH2 domain 1"/>
    <property type="match status" value="1"/>
</dbReference>
<name>A0A433QYZ1_9FUNG</name>
<evidence type="ECO:0000256" key="14">
    <source>
        <dbReference type="ARBA" id="ARBA00048403"/>
    </source>
</evidence>
<dbReference type="Proteomes" id="UP000274822">
    <property type="component" value="Unassembled WGS sequence"/>
</dbReference>
<feature type="region of interest" description="Disordered" evidence="15">
    <location>
        <begin position="203"/>
        <end position="342"/>
    </location>
</feature>
<evidence type="ECO:0000313" key="17">
    <source>
        <dbReference type="Proteomes" id="UP000274822"/>
    </source>
</evidence>
<dbReference type="GO" id="GO:0046872">
    <property type="term" value="F:metal ion binding"/>
    <property type="evidence" value="ECO:0007669"/>
    <property type="project" value="UniProtKB-KW"/>
</dbReference>
<evidence type="ECO:0000256" key="2">
    <source>
        <dbReference type="ARBA" id="ARBA00005156"/>
    </source>
</evidence>
<evidence type="ECO:0000256" key="9">
    <source>
        <dbReference type="ARBA" id="ARBA00023004"/>
    </source>
</evidence>
<dbReference type="FunFam" id="3.40.50.11840:FF:000001">
    <property type="entry name" value="2-(3-amino-3-carboxypropyl)histidine synthase subunit 1"/>
    <property type="match status" value="1"/>
</dbReference>
<feature type="compositionally biased region" description="Basic and acidic residues" evidence="15">
    <location>
        <begin position="211"/>
        <end position="228"/>
    </location>
</feature>
<dbReference type="GO" id="GO:0090560">
    <property type="term" value="F:2-(3-amino-3-carboxypropyl)histidine synthase activity"/>
    <property type="evidence" value="ECO:0007669"/>
    <property type="project" value="UniProtKB-EC"/>
</dbReference>
<evidence type="ECO:0000256" key="5">
    <source>
        <dbReference type="ARBA" id="ARBA00021915"/>
    </source>
</evidence>
<dbReference type="FunFam" id="3.40.50.11860:FF:000002">
    <property type="entry name" value="2-(3-amino-3-carboxypropyl)histidine synthase subunit 1"/>
    <property type="match status" value="1"/>
</dbReference>
<feature type="compositionally biased region" description="Basic residues" evidence="15">
    <location>
        <begin position="315"/>
        <end position="326"/>
    </location>
</feature>
<dbReference type="PANTHER" id="PTHR10762">
    <property type="entry name" value="DIPHTHAMIDE BIOSYNTHESIS PROTEIN"/>
    <property type="match status" value="1"/>
</dbReference>
<feature type="compositionally biased region" description="Basic residues" evidence="15">
    <location>
        <begin position="245"/>
        <end position="255"/>
    </location>
</feature>
<dbReference type="Pfam" id="PF01866">
    <property type="entry name" value="Diphthamide_syn"/>
    <property type="match status" value="1"/>
</dbReference>
<dbReference type="FunFam" id="3.40.50.11850:FF:000001">
    <property type="entry name" value="2-(3-amino-3-carboxypropyl)histidine synthase subunit 1"/>
    <property type="match status" value="1"/>
</dbReference>
<protein>
    <recommendedName>
        <fullName evidence="5">2-(3-amino-3-carboxypropyl)histidine synthase subunit 1</fullName>
        <ecNumber evidence="4">2.5.1.108</ecNumber>
    </recommendedName>
    <alternativeName>
        <fullName evidence="12">Diphthamide biosynthesis protein 1</fullName>
    </alternativeName>
    <alternativeName>
        <fullName evidence="13">Diphtheria toxin resistance protein 1</fullName>
    </alternativeName>
    <alternativeName>
        <fullName evidence="11">S-adenosyl-L-methionine:L-histidine 3-amino-3-carboxypropyltransferase 1</fullName>
    </alternativeName>
</protein>
<proteinExistence type="inferred from homology"/>
<dbReference type="UniPathway" id="UPA00559"/>
<dbReference type="InterPro" id="IPR016435">
    <property type="entry name" value="DPH1/DPH2"/>
</dbReference>
<evidence type="ECO:0000256" key="10">
    <source>
        <dbReference type="ARBA" id="ARBA00023014"/>
    </source>
</evidence>
<keyword evidence="17" id="KW-1185">Reference proteome</keyword>
<accession>A0A433QYZ1</accession>
<dbReference type="GO" id="GO:0051536">
    <property type="term" value="F:iron-sulfur cluster binding"/>
    <property type="evidence" value="ECO:0007669"/>
    <property type="project" value="UniProtKB-KW"/>
</dbReference>
<feature type="region of interest" description="Disordered" evidence="15">
    <location>
        <begin position="129"/>
        <end position="157"/>
    </location>
</feature>
<dbReference type="InterPro" id="IPR042263">
    <property type="entry name" value="DPH1/DPH2_1"/>
</dbReference>
<organism evidence="16 17">
    <name type="scientific">Jimgerdemannia flammicorona</name>
    <dbReference type="NCBI Taxonomy" id="994334"/>
    <lineage>
        <taxon>Eukaryota</taxon>
        <taxon>Fungi</taxon>
        <taxon>Fungi incertae sedis</taxon>
        <taxon>Mucoromycota</taxon>
        <taxon>Mucoromycotina</taxon>
        <taxon>Endogonomycetes</taxon>
        <taxon>Endogonales</taxon>
        <taxon>Endogonaceae</taxon>
        <taxon>Jimgerdemannia</taxon>
    </lineage>
</organism>
<keyword evidence="6" id="KW-0808">Transferase</keyword>
<dbReference type="EC" id="2.5.1.108" evidence="4"/>
<comment type="pathway">
    <text evidence="2">Protein modification; peptidyl-diphthamide biosynthesis.</text>
</comment>
<keyword evidence="10" id="KW-0411">Iron-sulfur</keyword>
<dbReference type="InterPro" id="IPR042265">
    <property type="entry name" value="DPH1/DPH2_3"/>
</dbReference>
<dbReference type="NCBIfam" id="TIGR00322">
    <property type="entry name" value="diphth2_R"/>
    <property type="match status" value="1"/>
</dbReference>
<dbReference type="PANTHER" id="PTHR10762:SF1">
    <property type="entry name" value="2-(3-AMINO-3-CARBOXYPROPYL)HISTIDINE SYNTHASE SUBUNIT 1"/>
    <property type="match status" value="1"/>
</dbReference>
<evidence type="ECO:0000256" key="7">
    <source>
        <dbReference type="ARBA" id="ARBA00022691"/>
    </source>
</evidence>
<evidence type="ECO:0000256" key="12">
    <source>
        <dbReference type="ARBA" id="ARBA00032574"/>
    </source>
</evidence>
<evidence type="ECO:0000256" key="11">
    <source>
        <dbReference type="ARBA" id="ARBA00031690"/>
    </source>
</evidence>
<keyword evidence="8" id="KW-0479">Metal-binding</keyword>
<evidence type="ECO:0000256" key="1">
    <source>
        <dbReference type="ARBA" id="ARBA00001966"/>
    </source>
</evidence>
<evidence type="ECO:0000256" key="13">
    <source>
        <dbReference type="ARBA" id="ARBA00032789"/>
    </source>
</evidence>
<dbReference type="InterPro" id="IPR042264">
    <property type="entry name" value="DPH1/DPH2_2"/>
</dbReference>
<evidence type="ECO:0000256" key="8">
    <source>
        <dbReference type="ARBA" id="ARBA00022723"/>
    </source>
</evidence>
<dbReference type="AlphaFoldDB" id="A0A433QYZ1"/>
<dbReference type="Gene3D" id="3.40.50.11860">
    <property type="entry name" value="Diphthamide synthesis DPH1/DPH2 domain 3"/>
    <property type="match status" value="1"/>
</dbReference>
<comment type="caution">
    <text evidence="16">The sequence shown here is derived from an EMBL/GenBank/DDBJ whole genome shotgun (WGS) entry which is preliminary data.</text>
</comment>
<evidence type="ECO:0000256" key="15">
    <source>
        <dbReference type="SAM" id="MobiDB-lite"/>
    </source>
</evidence>